<dbReference type="InterPro" id="IPR029044">
    <property type="entry name" value="Nucleotide-diphossugar_trans"/>
</dbReference>
<dbReference type="Proteomes" id="UP000824169">
    <property type="component" value="Unassembled WGS sequence"/>
</dbReference>
<dbReference type="Gene3D" id="3.90.550.10">
    <property type="entry name" value="Spore Coat Polysaccharide Biosynthesis Protein SpsA, Chain A"/>
    <property type="match status" value="1"/>
</dbReference>
<sequence length="305" mass="34408">MKKPVLVIMAAGMGSRYGGLKQIDPVDDQGHIIMDFSIWDALEAGFEEVALIIKRENETDFRQAVGDRISRKIKVHYVYQQLEDIPEGFAVPSGRVKPWGTGHAVLSCIHSFSDVPIAVINADDYYGKNAFRLIYNYLTGHGDDGVYRYAMVGYSLKNTVTDNGSVSRGVCRVDGEGNLLDIVEHTRIEKRDGGIFSAGEDGKTWTRLDPDTVVSMNFWGFSAGMLVELNRRFPEFLRENLEKNPLKCEYQLPSVVDSLLREGKAAVKVLHTPDPWYGVTYREDKPMVREAVRAMEKRGEYPETF</sequence>
<comment type="caution">
    <text evidence="2">The sequence shown here is derived from an EMBL/GenBank/DDBJ whole genome shotgun (WGS) entry which is preliminary data.</text>
</comment>
<proteinExistence type="predicted"/>
<evidence type="ECO:0000313" key="3">
    <source>
        <dbReference type="Proteomes" id="UP000824169"/>
    </source>
</evidence>
<dbReference type="InterPro" id="IPR005835">
    <property type="entry name" value="NTP_transferase_dom"/>
</dbReference>
<protein>
    <submittedName>
        <fullName evidence="2">Nucleotidyltransferase</fullName>
    </submittedName>
</protein>
<feature type="domain" description="Nucleotidyl transferase" evidence="1">
    <location>
        <begin position="7"/>
        <end position="168"/>
    </location>
</feature>
<reference evidence="2" key="1">
    <citation type="submission" date="2020-10" db="EMBL/GenBank/DDBJ databases">
        <authorList>
            <person name="Gilroy R."/>
        </authorList>
    </citation>
    <scope>NUCLEOTIDE SEQUENCE</scope>
    <source>
        <strain evidence="2">CHK188-20938</strain>
    </source>
</reference>
<organism evidence="2 3">
    <name type="scientific">Candidatus Scatomonas pullistercoris</name>
    <dbReference type="NCBI Taxonomy" id="2840920"/>
    <lineage>
        <taxon>Bacteria</taxon>
        <taxon>Bacillati</taxon>
        <taxon>Bacillota</taxon>
        <taxon>Clostridia</taxon>
        <taxon>Lachnospirales</taxon>
        <taxon>Lachnospiraceae</taxon>
        <taxon>Lachnospiraceae incertae sedis</taxon>
        <taxon>Candidatus Scatomonas</taxon>
    </lineage>
</organism>
<evidence type="ECO:0000259" key="1">
    <source>
        <dbReference type="Pfam" id="PF00483"/>
    </source>
</evidence>
<gene>
    <name evidence="2" type="ORF">IAB71_04725</name>
</gene>
<dbReference type="EMBL" id="DVOO01000013">
    <property type="protein sequence ID" value="HIV25081.1"/>
    <property type="molecule type" value="Genomic_DNA"/>
</dbReference>
<dbReference type="AlphaFoldDB" id="A0A9D1P238"/>
<dbReference type="SUPFAM" id="SSF53448">
    <property type="entry name" value="Nucleotide-diphospho-sugar transferases"/>
    <property type="match status" value="1"/>
</dbReference>
<reference evidence="2" key="2">
    <citation type="journal article" date="2021" name="PeerJ">
        <title>Extensive microbial diversity within the chicken gut microbiome revealed by metagenomics and culture.</title>
        <authorList>
            <person name="Gilroy R."/>
            <person name="Ravi A."/>
            <person name="Getino M."/>
            <person name="Pursley I."/>
            <person name="Horton D.L."/>
            <person name="Alikhan N.F."/>
            <person name="Baker D."/>
            <person name="Gharbi K."/>
            <person name="Hall N."/>
            <person name="Watson M."/>
            <person name="Adriaenssens E.M."/>
            <person name="Foster-Nyarko E."/>
            <person name="Jarju S."/>
            <person name="Secka A."/>
            <person name="Antonio M."/>
            <person name="Oren A."/>
            <person name="Chaudhuri R.R."/>
            <person name="La Ragione R."/>
            <person name="Hildebrand F."/>
            <person name="Pallen M.J."/>
        </authorList>
    </citation>
    <scope>NUCLEOTIDE SEQUENCE</scope>
    <source>
        <strain evidence="2">CHK188-20938</strain>
    </source>
</reference>
<evidence type="ECO:0000313" key="2">
    <source>
        <dbReference type="EMBL" id="HIV25081.1"/>
    </source>
</evidence>
<dbReference type="Pfam" id="PF00483">
    <property type="entry name" value="NTP_transferase"/>
    <property type="match status" value="1"/>
</dbReference>
<name>A0A9D1P238_9FIRM</name>
<accession>A0A9D1P238</accession>